<feature type="compositionally biased region" description="Basic residues" evidence="1">
    <location>
        <begin position="85"/>
        <end position="97"/>
    </location>
</feature>
<protein>
    <recommendedName>
        <fullName evidence="2">LTI65/LTI78 PGEED repeat domain-containing protein</fullName>
    </recommendedName>
</protein>
<name>A0A0B2RFS7_GLYSO</name>
<evidence type="ECO:0000259" key="2">
    <source>
        <dbReference type="Pfam" id="PF23399"/>
    </source>
</evidence>
<dbReference type="Gramene" id="XM_028338965.1">
    <property type="protein sequence ID" value="XP_028194766.1"/>
    <property type="gene ID" value="LOC114380054"/>
</dbReference>
<feature type="compositionally biased region" description="Polar residues" evidence="1">
    <location>
        <begin position="398"/>
        <end position="408"/>
    </location>
</feature>
<dbReference type="EMBL" id="QZWG01000012">
    <property type="protein sequence ID" value="RZB74521.1"/>
    <property type="molecule type" value="Genomic_DNA"/>
</dbReference>
<reference evidence="3" key="1">
    <citation type="submission" date="2014-07" db="EMBL/GenBank/DDBJ databases">
        <title>Identification of a novel salt tolerance gene in wild soybean by whole-genome sequencing.</title>
        <authorList>
            <person name="Lam H.-M."/>
            <person name="Qi X."/>
            <person name="Li M.-W."/>
            <person name="Liu X."/>
            <person name="Xie M."/>
            <person name="Ni M."/>
            <person name="Xu X."/>
        </authorList>
    </citation>
    <scope>NUCLEOTIDE SEQUENCE [LARGE SCALE GENOMIC DNA]</scope>
    <source>
        <tissue evidence="3">Root</tissue>
    </source>
</reference>
<dbReference type="AlphaFoldDB" id="A0A0B2RFS7"/>
<dbReference type="InterPro" id="IPR057059">
    <property type="entry name" value="LTI65/LTI78_PGEED"/>
</dbReference>
<evidence type="ECO:0000313" key="5">
    <source>
        <dbReference type="Proteomes" id="UP000289340"/>
    </source>
</evidence>
<evidence type="ECO:0000313" key="4">
    <source>
        <dbReference type="EMBL" id="RZB74521.1"/>
    </source>
</evidence>
<accession>A0A0B2RFS7</accession>
<feature type="compositionally biased region" description="Low complexity" evidence="1">
    <location>
        <begin position="409"/>
        <end position="427"/>
    </location>
</feature>
<organism evidence="3">
    <name type="scientific">Glycine soja</name>
    <name type="common">Wild soybean</name>
    <dbReference type="NCBI Taxonomy" id="3848"/>
    <lineage>
        <taxon>Eukaryota</taxon>
        <taxon>Viridiplantae</taxon>
        <taxon>Streptophyta</taxon>
        <taxon>Embryophyta</taxon>
        <taxon>Tracheophyta</taxon>
        <taxon>Spermatophyta</taxon>
        <taxon>Magnoliopsida</taxon>
        <taxon>eudicotyledons</taxon>
        <taxon>Gunneridae</taxon>
        <taxon>Pentapetalae</taxon>
        <taxon>rosids</taxon>
        <taxon>fabids</taxon>
        <taxon>Fabales</taxon>
        <taxon>Fabaceae</taxon>
        <taxon>Papilionoideae</taxon>
        <taxon>50 kb inversion clade</taxon>
        <taxon>NPAAA clade</taxon>
        <taxon>indigoferoid/millettioid clade</taxon>
        <taxon>Phaseoleae</taxon>
        <taxon>Glycine</taxon>
        <taxon>Glycine subgen. Soja</taxon>
    </lineage>
</organism>
<keyword evidence="5" id="KW-1185">Reference proteome</keyword>
<sequence length="467" mass="50612">MIQLKRPQRHVETPTTPPTIQTMEQLLRAEESSKSKRSPTFSSSSSSSSNSFSPSSPFFQRLRHHDSEEDHGQNQKKSVLTKVKEKAKKLRHSLSKRRHEDGSPTSPSSGDGVEEDAEYLGAPMYKSEKSPQGYEANARQHSSPRGNPVFPEKHVLSSSDKHVVELDHQEKTLSRSISKKTATQPATTISSPNATTATTFNTHTNTNALFGPNKTMTETVAKKPTPVHVQKPDAAHITSKIQDRTVSKPTEHHDHPSPLTVKTARNTSLSYAAPCTPPAKLPSVVASSTLETTPASVTPAPSSAPAFSGKNTSPTAKIWDKGVSMKEYLLNKLEPGEDEKALSQVISEAMSPRRTPGDAGVMEKVKEVVTSLLRTEEPTKYADMTTTATATSTTTPTRISRQSPVSTNASRISSQMSASTSASRPSSEMPASTSGSRSSSQIPEFFNAQQDFAVGEEENHGRILQTN</sequence>
<feature type="compositionally biased region" description="Low complexity" evidence="1">
    <location>
        <begin position="193"/>
        <end position="208"/>
    </location>
</feature>
<dbReference type="PANTHER" id="PTHR33836:SF7">
    <property type="entry name" value="LOW-TEMPERATURE-INDUCED PROTEIN"/>
    <property type="match status" value="1"/>
</dbReference>
<feature type="compositionally biased region" description="Basic and acidic residues" evidence="1">
    <location>
        <begin position="241"/>
        <end position="256"/>
    </location>
</feature>
<evidence type="ECO:0000313" key="3">
    <source>
        <dbReference type="EMBL" id="KHN32150.1"/>
    </source>
</evidence>
<feature type="compositionally biased region" description="Basic and acidic residues" evidence="1">
    <location>
        <begin position="151"/>
        <end position="173"/>
    </location>
</feature>
<dbReference type="Proteomes" id="UP000053555">
    <property type="component" value="Unassembled WGS sequence"/>
</dbReference>
<gene>
    <name evidence="4" type="ORF">D0Y65_033503</name>
    <name evidence="3" type="ORF">glysoja_028945</name>
</gene>
<feature type="compositionally biased region" description="Low complexity" evidence="1">
    <location>
        <begin position="38"/>
        <end position="59"/>
    </location>
</feature>
<dbReference type="PANTHER" id="PTHR33836">
    <property type="entry name" value="LOW-TEMPERATURE-INDUCED 65 KDA PROTEIN-RELATED"/>
    <property type="match status" value="1"/>
</dbReference>
<dbReference type="GO" id="GO:0009737">
    <property type="term" value="P:response to abscisic acid"/>
    <property type="evidence" value="ECO:0007669"/>
    <property type="project" value="InterPro"/>
</dbReference>
<feature type="region of interest" description="Disordered" evidence="1">
    <location>
        <begin position="1"/>
        <end position="261"/>
    </location>
</feature>
<proteinExistence type="predicted"/>
<feature type="compositionally biased region" description="Low complexity" evidence="1">
    <location>
        <begin position="293"/>
        <end position="308"/>
    </location>
</feature>
<dbReference type="Pfam" id="PF23399">
    <property type="entry name" value="LTI65_PGEED"/>
    <property type="match status" value="1"/>
</dbReference>
<evidence type="ECO:0000256" key="1">
    <source>
        <dbReference type="SAM" id="MobiDB-lite"/>
    </source>
</evidence>
<dbReference type="EMBL" id="KN650302">
    <property type="protein sequence ID" value="KHN32150.1"/>
    <property type="molecule type" value="Genomic_DNA"/>
</dbReference>
<reference evidence="4 5" key="2">
    <citation type="submission" date="2018-09" db="EMBL/GenBank/DDBJ databases">
        <title>A high-quality reference genome of wild soybean provides a powerful tool to mine soybean genomes.</title>
        <authorList>
            <person name="Xie M."/>
            <person name="Chung C.Y.L."/>
            <person name="Li M.-W."/>
            <person name="Wong F.-L."/>
            <person name="Chan T.-F."/>
            <person name="Lam H.-M."/>
        </authorList>
    </citation>
    <scope>NUCLEOTIDE SEQUENCE [LARGE SCALE GENOMIC DNA]</scope>
    <source>
        <strain evidence="5">cv. W05</strain>
        <tissue evidence="4">Hypocotyl of etiolated seedlings</tissue>
    </source>
</reference>
<feature type="region of interest" description="Disordered" evidence="1">
    <location>
        <begin position="373"/>
        <end position="467"/>
    </location>
</feature>
<feature type="domain" description="LTI65/LTI78 PGEED repeat" evidence="2">
    <location>
        <begin position="320"/>
        <end position="350"/>
    </location>
</feature>
<dbReference type="Proteomes" id="UP000289340">
    <property type="component" value="Chromosome 12"/>
</dbReference>
<feature type="compositionally biased region" description="Polar residues" evidence="1">
    <location>
        <begin position="174"/>
        <end position="192"/>
    </location>
</feature>
<feature type="compositionally biased region" description="Polar residues" evidence="1">
    <location>
        <begin position="429"/>
        <end position="450"/>
    </location>
</feature>
<dbReference type="InterPro" id="IPR037491">
    <property type="entry name" value="LTI78/LTI65"/>
</dbReference>
<feature type="region of interest" description="Disordered" evidence="1">
    <location>
        <begin position="293"/>
        <end position="316"/>
    </location>
</feature>
<feature type="compositionally biased region" description="Low complexity" evidence="1">
    <location>
        <begin position="385"/>
        <end position="397"/>
    </location>
</feature>